<evidence type="ECO:0000313" key="3">
    <source>
        <dbReference type="EMBL" id="KKZ13418.1"/>
    </source>
</evidence>
<name>A0A0G2HN04_9SYNE</name>
<feature type="domain" description="UspA" evidence="2">
    <location>
        <begin position="141"/>
        <end position="271"/>
    </location>
</feature>
<gene>
    <name evidence="3" type="ORF">TE42_00030</name>
</gene>
<dbReference type="InterPro" id="IPR006015">
    <property type="entry name" value="Universal_stress_UspA"/>
</dbReference>
<dbReference type="PATRIC" id="fig|1604020.3.peg.195"/>
<feature type="domain" description="UspA" evidence="2">
    <location>
        <begin position="1"/>
        <end position="131"/>
    </location>
</feature>
<dbReference type="AlphaFoldDB" id="A0A0G2HN04"/>
<accession>A0A0G2HN04</accession>
<evidence type="ECO:0000313" key="4">
    <source>
        <dbReference type="Proteomes" id="UP000035067"/>
    </source>
</evidence>
<protein>
    <submittedName>
        <fullName evidence="3">Universal stress protein UspA</fullName>
    </submittedName>
</protein>
<dbReference type="InterPro" id="IPR014729">
    <property type="entry name" value="Rossmann-like_a/b/a_fold"/>
</dbReference>
<reference evidence="3 4" key="1">
    <citation type="submission" date="2015-01" db="EMBL/GenBank/DDBJ databases">
        <title>Lifestyle Evolution in Cyanobacterial Symbionts of Sponges.</title>
        <authorList>
            <person name="Burgsdorf I."/>
            <person name="Slaby B.M."/>
            <person name="Handley K.M."/>
            <person name="Haber M."/>
            <person name="Blom J."/>
            <person name="Marshall C.W."/>
            <person name="Gilbert J.A."/>
            <person name="Hentschel U."/>
            <person name="Steindler L."/>
        </authorList>
    </citation>
    <scope>NUCLEOTIDE SEQUENCE [LARGE SCALE GENOMIC DNA]</scope>
    <source>
        <strain evidence="3">SP3</strain>
    </source>
</reference>
<dbReference type="InterPro" id="IPR006016">
    <property type="entry name" value="UspA"/>
</dbReference>
<comment type="similarity">
    <text evidence="1">Belongs to the universal stress protein A family.</text>
</comment>
<dbReference type="EMBL" id="JXQG01000001">
    <property type="protein sequence ID" value="KKZ13418.1"/>
    <property type="molecule type" value="Genomic_DNA"/>
</dbReference>
<dbReference type="PANTHER" id="PTHR46268">
    <property type="entry name" value="STRESS RESPONSE PROTEIN NHAX"/>
    <property type="match status" value="1"/>
</dbReference>
<sequence length="271" mass="29309">MFRNILVADSGKGHVETMIGMMQRVPSVAGARFILLHVLDVQGKNSLTDGMEEGARLLAQAVGAMKLDPATVTTVLRQGDIKQTVLAVADEINADLIVMGSRGVGRLQSILVNSASQYVFQLSRRPMLLVRDDLYVRHPNRLLVAVDGTTISNSALNLACDLVRGVESMTVRVVHVSNQRGGSQVAKRILDKARLSARRLGVDVETEERNGNPAQEICAAVEASNSDLLILASPDRRPSVARNLVDLDKLLGSSISDYVRVKAPCPVLLVR</sequence>
<dbReference type="Proteomes" id="UP000035067">
    <property type="component" value="Unassembled WGS sequence"/>
</dbReference>
<dbReference type="CDD" id="cd00293">
    <property type="entry name" value="USP-like"/>
    <property type="match status" value="2"/>
</dbReference>
<dbReference type="Gene3D" id="3.40.50.620">
    <property type="entry name" value="HUPs"/>
    <property type="match status" value="2"/>
</dbReference>
<evidence type="ECO:0000259" key="2">
    <source>
        <dbReference type="Pfam" id="PF00582"/>
    </source>
</evidence>
<dbReference type="Pfam" id="PF00582">
    <property type="entry name" value="Usp"/>
    <property type="match status" value="2"/>
</dbReference>
<organism evidence="3 4">
    <name type="scientific">Candidatus Synechococcus spongiarum SP3</name>
    <dbReference type="NCBI Taxonomy" id="1604020"/>
    <lineage>
        <taxon>Bacteria</taxon>
        <taxon>Bacillati</taxon>
        <taxon>Cyanobacteriota</taxon>
        <taxon>Cyanophyceae</taxon>
        <taxon>Synechococcales</taxon>
        <taxon>Synechococcaceae</taxon>
        <taxon>Synechococcus</taxon>
    </lineage>
</organism>
<dbReference type="PANTHER" id="PTHR46268:SF8">
    <property type="entry name" value="UNIVERSAL STRESS PROTEIN SLL1388"/>
    <property type="match status" value="1"/>
</dbReference>
<comment type="caution">
    <text evidence="3">The sequence shown here is derived from an EMBL/GenBank/DDBJ whole genome shotgun (WGS) entry which is preliminary data.</text>
</comment>
<dbReference type="PRINTS" id="PR01438">
    <property type="entry name" value="UNVRSLSTRESS"/>
</dbReference>
<dbReference type="SUPFAM" id="SSF52402">
    <property type="entry name" value="Adenine nucleotide alpha hydrolases-like"/>
    <property type="match status" value="2"/>
</dbReference>
<proteinExistence type="inferred from homology"/>
<evidence type="ECO:0000256" key="1">
    <source>
        <dbReference type="ARBA" id="ARBA00008791"/>
    </source>
</evidence>